<evidence type="ECO:0000313" key="6">
    <source>
        <dbReference type="EMBL" id="VAY86375.1"/>
    </source>
</evidence>
<dbReference type="Pfam" id="PF00034">
    <property type="entry name" value="Cytochrom_C"/>
    <property type="match status" value="1"/>
</dbReference>
<evidence type="ECO:0000256" key="3">
    <source>
        <dbReference type="ARBA" id="ARBA00023004"/>
    </source>
</evidence>
<dbReference type="EMBL" id="UOYO01000010">
    <property type="protein sequence ID" value="VAY86375.1"/>
    <property type="molecule type" value="Genomic_DNA"/>
</dbReference>
<dbReference type="GO" id="GO:0009055">
    <property type="term" value="F:electron transfer activity"/>
    <property type="evidence" value="ECO:0007669"/>
    <property type="project" value="InterPro"/>
</dbReference>
<dbReference type="InterPro" id="IPR021195">
    <property type="entry name" value="Ubol_Cyt_c_Rdtase_Cyt_c_su_prd"/>
</dbReference>
<protein>
    <submittedName>
        <fullName evidence="6">Ubiquinol cytochrome C oxidoreductase, cytochrome C1 subunit</fullName>
    </submittedName>
</protein>
<proteinExistence type="predicted"/>
<dbReference type="PIRSF" id="PIRSF019225">
    <property type="entry name" value="Ubol_Cyt_c_Rdtase_Cyt_c_su_prd"/>
    <property type="match status" value="1"/>
</dbReference>
<accession>A0A3B1DRP6</accession>
<dbReference type="InterPro" id="IPR009056">
    <property type="entry name" value="Cyt_c-like_dom"/>
</dbReference>
<dbReference type="GO" id="GO:0046872">
    <property type="term" value="F:metal ion binding"/>
    <property type="evidence" value="ECO:0007669"/>
    <property type="project" value="UniProtKB-KW"/>
</dbReference>
<dbReference type="PROSITE" id="PS51007">
    <property type="entry name" value="CYTC"/>
    <property type="match status" value="2"/>
</dbReference>
<evidence type="ECO:0000256" key="1">
    <source>
        <dbReference type="ARBA" id="ARBA00022617"/>
    </source>
</evidence>
<dbReference type="AlphaFoldDB" id="A0A3B1DRP6"/>
<evidence type="ECO:0000256" key="2">
    <source>
        <dbReference type="ARBA" id="ARBA00022723"/>
    </source>
</evidence>
<name>A0A3B1DRP6_9ZZZZ</name>
<keyword evidence="3" id="KW-0408">Iron</keyword>
<keyword evidence="4" id="KW-0812">Transmembrane</keyword>
<evidence type="ECO:0000256" key="4">
    <source>
        <dbReference type="SAM" id="Phobius"/>
    </source>
</evidence>
<keyword evidence="1" id="KW-0349">Heme</keyword>
<organism evidence="6">
    <name type="scientific">hydrothermal vent metagenome</name>
    <dbReference type="NCBI Taxonomy" id="652676"/>
    <lineage>
        <taxon>unclassified sequences</taxon>
        <taxon>metagenomes</taxon>
        <taxon>ecological metagenomes</taxon>
    </lineage>
</organism>
<dbReference type="Gene3D" id="1.10.760.10">
    <property type="entry name" value="Cytochrome c-like domain"/>
    <property type="match status" value="2"/>
</dbReference>
<feature type="domain" description="Cytochrome c" evidence="5">
    <location>
        <begin position="50"/>
        <end position="153"/>
    </location>
</feature>
<feature type="transmembrane region" description="Helical" evidence="4">
    <location>
        <begin position="255"/>
        <end position="273"/>
    </location>
</feature>
<keyword evidence="2" id="KW-0479">Metal-binding</keyword>
<feature type="domain" description="Cytochrome c" evidence="5">
    <location>
        <begin position="153"/>
        <end position="245"/>
    </location>
</feature>
<sequence>MKEFKILAIVVFFTLAMYIGVEPIAHNVMHAHPAPTDYEFSDLDDIGDNGNIAEGKELVTQNCVACHSLSAENIKAPMSDKDSAQAYGVVPPDLGNVGTLYSKKYLANFVKDPVKASHLSHKFKGDKTYPMPGYAWLGDEKISSIVAYLSSISKDLDDKEVFVNACSRCHNMKYADITGIDKVAIGGYLGSIPPDLSMYIRSRGEEYINAFLNHPQVMLPGTAMPRVGLNEKSQEQVIAYLESIGDSHKDERNSMGIYFIGYFLILGLIAYLWKRKVWSEFH</sequence>
<evidence type="ECO:0000259" key="5">
    <source>
        <dbReference type="PROSITE" id="PS51007"/>
    </source>
</evidence>
<dbReference type="GO" id="GO:0020037">
    <property type="term" value="F:heme binding"/>
    <property type="evidence" value="ECO:0007669"/>
    <property type="project" value="InterPro"/>
</dbReference>
<keyword evidence="4" id="KW-0472">Membrane</keyword>
<gene>
    <name evidence="6" type="ORF">MNB_ARC-1_293</name>
</gene>
<dbReference type="SUPFAM" id="SSF46626">
    <property type="entry name" value="Cytochrome c"/>
    <property type="match status" value="2"/>
</dbReference>
<keyword evidence="4" id="KW-1133">Transmembrane helix</keyword>
<dbReference type="InterPro" id="IPR036909">
    <property type="entry name" value="Cyt_c-like_dom_sf"/>
</dbReference>
<reference evidence="6" key="1">
    <citation type="submission" date="2018-10" db="EMBL/GenBank/DDBJ databases">
        <authorList>
            <person name="Aoki K."/>
        </authorList>
    </citation>
    <scope>NUCLEOTIDE SEQUENCE</scope>
</reference>